<organism evidence="1 2">
    <name type="scientific">Roseburia amylophila</name>
    <dbReference type="NCBI Taxonomy" id="2981794"/>
    <lineage>
        <taxon>Bacteria</taxon>
        <taxon>Bacillati</taxon>
        <taxon>Bacillota</taxon>
        <taxon>Clostridia</taxon>
        <taxon>Lachnospirales</taxon>
        <taxon>Lachnospiraceae</taxon>
        <taxon>Roseburia</taxon>
    </lineage>
</organism>
<evidence type="ECO:0000313" key="1">
    <source>
        <dbReference type="EMBL" id="MCU6718281.1"/>
    </source>
</evidence>
<evidence type="ECO:0000313" key="2">
    <source>
        <dbReference type="Proteomes" id="UP001209666"/>
    </source>
</evidence>
<gene>
    <name evidence="1" type="ORF">OCV43_13635</name>
</gene>
<comment type="caution">
    <text evidence="1">The sequence shown here is derived from an EMBL/GenBank/DDBJ whole genome shotgun (WGS) entry which is preliminary data.</text>
</comment>
<proteinExistence type="predicted"/>
<dbReference type="EMBL" id="JAOQKI010000033">
    <property type="protein sequence ID" value="MCU6718281.1"/>
    <property type="molecule type" value="Genomic_DNA"/>
</dbReference>
<protein>
    <submittedName>
        <fullName evidence="1">Uncharacterized protein</fullName>
    </submittedName>
</protein>
<dbReference type="Proteomes" id="UP001209666">
    <property type="component" value="Unassembled WGS sequence"/>
</dbReference>
<reference evidence="1 2" key="1">
    <citation type="journal article" date="2021" name="ISME Commun">
        <title>Automated analysis of genomic sequences facilitates high-throughput and comprehensive description of bacteria.</title>
        <authorList>
            <person name="Hitch T.C.A."/>
        </authorList>
    </citation>
    <scope>NUCLEOTIDE SEQUENCE [LARGE SCALE GENOMIC DNA]</scope>
    <source>
        <strain evidence="1 2">Sanger_19</strain>
    </source>
</reference>
<accession>A0ABT2SGU7</accession>
<dbReference type="RefSeq" id="WP_262624358.1">
    <property type="nucleotide sequence ID" value="NZ_JAOQKI010000033.1"/>
</dbReference>
<keyword evidence="2" id="KW-1185">Reference proteome</keyword>
<sequence>MSYAQWYQKYVEGNQDAKLEEKRIRNITSDRIQYKKYQEILGEEVPETLEKFQKMKYNNTENWELFRTYTRSVKNGMISPLSGFTNYQKIYGDIEKNVIGIKTSEGIEVKGQSKHFMERVIGTMKDPKTGKPRSGATIEGIKDALEKPLKVMPVRTSVNGDKSQKYIGKGGTVTINPDSGLLIQCNPTDVDYIRRIENAKI</sequence>
<name>A0ABT2SGU7_9FIRM</name>